<feature type="region of interest" description="Disordered" evidence="1">
    <location>
        <begin position="43"/>
        <end position="83"/>
    </location>
</feature>
<evidence type="ECO:0000256" key="2">
    <source>
        <dbReference type="SAM" id="SignalP"/>
    </source>
</evidence>
<comment type="caution">
    <text evidence="3">The sequence shown here is derived from an EMBL/GenBank/DDBJ whole genome shotgun (WGS) entry which is preliminary data.</text>
</comment>
<gene>
    <name evidence="3" type="ORF">IWX46DRAFT_38975</name>
</gene>
<feature type="signal peptide" evidence="2">
    <location>
        <begin position="1"/>
        <end position="22"/>
    </location>
</feature>
<sequence>MLSTFHLSFSLSLTTIPPDVRAEAGDGLLLVLSPSKIPCYQPCRFPARDGSRKEKKRKKKKKKKKKEKHWLDHSQVRNERCADTEERERNHFLFPLKPRHFGQTTYPAPARQERRGRALFTGTWRRVGMKGLTPRFASKQNMKEQVAWPIGASDWAAGCKGGSCSCNMK</sequence>
<dbReference type="Proteomes" id="UP001365128">
    <property type="component" value="Unassembled WGS sequence"/>
</dbReference>
<protein>
    <recommendedName>
        <fullName evidence="5">Secreted protein</fullName>
    </recommendedName>
</protein>
<feature type="compositionally biased region" description="Basic and acidic residues" evidence="1">
    <location>
        <begin position="69"/>
        <end position="83"/>
    </location>
</feature>
<dbReference type="EMBL" id="JBBPDW010000010">
    <property type="protein sequence ID" value="KAK7548743.1"/>
    <property type="molecule type" value="Genomic_DNA"/>
</dbReference>
<keyword evidence="4" id="KW-1185">Reference proteome</keyword>
<feature type="compositionally biased region" description="Basic residues" evidence="1">
    <location>
        <begin position="53"/>
        <end position="68"/>
    </location>
</feature>
<evidence type="ECO:0000313" key="4">
    <source>
        <dbReference type="Proteomes" id="UP001365128"/>
    </source>
</evidence>
<proteinExistence type="predicted"/>
<reference evidence="3 4" key="1">
    <citation type="submission" date="2024-04" db="EMBL/GenBank/DDBJ databases">
        <title>Phyllosticta paracitricarpa is synonymous to the EU quarantine fungus P. citricarpa based on phylogenomic analyses.</title>
        <authorList>
            <consortium name="Lawrence Berkeley National Laboratory"/>
            <person name="Van Ingen-Buijs V.A."/>
            <person name="Van Westerhoven A.C."/>
            <person name="Haridas S."/>
            <person name="Skiadas P."/>
            <person name="Martin F."/>
            <person name="Groenewald J.Z."/>
            <person name="Crous P.W."/>
            <person name="Seidl M.F."/>
        </authorList>
    </citation>
    <scope>NUCLEOTIDE SEQUENCE [LARGE SCALE GENOMIC DNA]</scope>
    <source>
        <strain evidence="3 4">CBS 122670</strain>
    </source>
</reference>
<feature type="chain" id="PRO_5045909193" description="Secreted protein" evidence="2">
    <location>
        <begin position="23"/>
        <end position="169"/>
    </location>
</feature>
<organism evidence="3 4">
    <name type="scientific">Phyllosticta citricarpa</name>
    <dbReference type="NCBI Taxonomy" id="55181"/>
    <lineage>
        <taxon>Eukaryota</taxon>
        <taxon>Fungi</taxon>
        <taxon>Dikarya</taxon>
        <taxon>Ascomycota</taxon>
        <taxon>Pezizomycotina</taxon>
        <taxon>Dothideomycetes</taxon>
        <taxon>Dothideomycetes incertae sedis</taxon>
        <taxon>Botryosphaeriales</taxon>
        <taxon>Phyllostictaceae</taxon>
        <taxon>Phyllosticta</taxon>
    </lineage>
</organism>
<evidence type="ECO:0000256" key="1">
    <source>
        <dbReference type="SAM" id="MobiDB-lite"/>
    </source>
</evidence>
<accession>A0ABR1MIF1</accession>
<evidence type="ECO:0000313" key="3">
    <source>
        <dbReference type="EMBL" id="KAK7548743.1"/>
    </source>
</evidence>
<name>A0ABR1MIF1_9PEZI</name>
<keyword evidence="2" id="KW-0732">Signal</keyword>
<evidence type="ECO:0008006" key="5">
    <source>
        <dbReference type="Google" id="ProtNLM"/>
    </source>
</evidence>